<reference evidence="5" key="4">
    <citation type="journal article" date="2018" name="Nat. Plants">
        <title>Whole-genome landscape of Medicago truncatula symbiotic genes.</title>
        <authorList>
            <person name="Pecrix Y."/>
            <person name="Staton S.E."/>
            <person name="Sallet E."/>
            <person name="Lelandais-Briere C."/>
            <person name="Moreau S."/>
            <person name="Carrere S."/>
            <person name="Blein T."/>
            <person name="Jardinaud M.F."/>
            <person name="Latrasse D."/>
            <person name="Zouine M."/>
            <person name="Zahm M."/>
            <person name="Kreplak J."/>
            <person name="Mayjonade B."/>
            <person name="Satge C."/>
            <person name="Perez M."/>
            <person name="Cauet S."/>
            <person name="Marande W."/>
            <person name="Chantry-Darmon C."/>
            <person name="Lopez-Roques C."/>
            <person name="Bouchez O."/>
            <person name="Berard A."/>
            <person name="Debelle F."/>
            <person name="Munos S."/>
            <person name="Bendahmane A."/>
            <person name="Berges H."/>
            <person name="Niebel A."/>
            <person name="Buitink J."/>
            <person name="Frugier F."/>
            <person name="Benhamed M."/>
            <person name="Crespi M."/>
            <person name="Gouzy J."/>
            <person name="Gamas P."/>
        </authorList>
    </citation>
    <scope>NUCLEOTIDE SEQUENCE [LARGE SCALE GENOMIC DNA]</scope>
    <source>
        <strain evidence="5">cv. Jemalong A17</strain>
    </source>
</reference>
<dbReference type="InterPro" id="IPR006553">
    <property type="entry name" value="Leu-rich_rpt_Cys-con_subtyp"/>
</dbReference>
<gene>
    <name evidence="3" type="primary">25491262</name>
    <name evidence="1" type="ordered locus">MTR_4g008400</name>
    <name evidence="2" type="ORF">MtrunA17_Chr4g0002451</name>
</gene>
<organism evidence="1 4">
    <name type="scientific">Medicago truncatula</name>
    <name type="common">Barrel medic</name>
    <name type="synonym">Medicago tribuloides</name>
    <dbReference type="NCBI Taxonomy" id="3880"/>
    <lineage>
        <taxon>Eukaryota</taxon>
        <taxon>Viridiplantae</taxon>
        <taxon>Streptophyta</taxon>
        <taxon>Embryophyta</taxon>
        <taxon>Tracheophyta</taxon>
        <taxon>Spermatophyta</taxon>
        <taxon>Magnoliopsida</taxon>
        <taxon>eudicotyledons</taxon>
        <taxon>Gunneridae</taxon>
        <taxon>Pentapetalae</taxon>
        <taxon>rosids</taxon>
        <taxon>fabids</taxon>
        <taxon>Fabales</taxon>
        <taxon>Fabaceae</taxon>
        <taxon>Papilionoideae</taxon>
        <taxon>50 kb inversion clade</taxon>
        <taxon>NPAAA clade</taxon>
        <taxon>Hologalegina</taxon>
        <taxon>IRL clade</taxon>
        <taxon>Trifolieae</taxon>
        <taxon>Medicago</taxon>
    </lineage>
</organism>
<dbReference type="AlphaFoldDB" id="A0A072UFV2"/>
<evidence type="ECO:0000313" key="1">
    <source>
        <dbReference type="EMBL" id="KEH28629.1"/>
    </source>
</evidence>
<accession>A0A072UFV2</accession>
<dbReference type="EnsemblPlants" id="KEH28629">
    <property type="protein sequence ID" value="KEH28629"/>
    <property type="gene ID" value="MTR_4g008400"/>
</dbReference>
<reference evidence="1 4" key="2">
    <citation type="journal article" date="2014" name="BMC Genomics">
        <title>An improved genome release (version Mt4.0) for the model legume Medicago truncatula.</title>
        <authorList>
            <person name="Tang H."/>
            <person name="Krishnakumar V."/>
            <person name="Bidwell S."/>
            <person name="Rosen B."/>
            <person name="Chan A."/>
            <person name="Zhou S."/>
            <person name="Gentzbittel L."/>
            <person name="Childs K.L."/>
            <person name="Yandell M."/>
            <person name="Gundlach H."/>
            <person name="Mayer K.F."/>
            <person name="Schwartz D.C."/>
            <person name="Town C.D."/>
        </authorList>
    </citation>
    <scope>GENOME REANNOTATION</scope>
    <source>
        <strain evidence="1">A17</strain>
        <strain evidence="3 4">cv. Jemalong A17</strain>
    </source>
</reference>
<protein>
    <submittedName>
        <fullName evidence="1">F-box/RNI superfamily protein, putative</fullName>
    </submittedName>
    <submittedName>
        <fullName evidence="2">Putative leucine-rich repeat domain, L domain-containing protein</fullName>
    </submittedName>
</protein>
<dbReference type="Proteomes" id="UP000002051">
    <property type="component" value="Chromosome 4"/>
</dbReference>
<dbReference type="Gene3D" id="3.80.10.10">
    <property type="entry name" value="Ribonuclease Inhibitor"/>
    <property type="match status" value="2"/>
</dbReference>
<dbReference type="SMART" id="SM00367">
    <property type="entry name" value="LRR_CC"/>
    <property type="match status" value="4"/>
</dbReference>
<sequence>MAAKFYLPEDCWEHVFSLLGDKTDEDDPYKYVSLVSKQFLSITNRLRCYLSVENHHTPPLLRRLFHRFTITDLDLSSYNGNLNVLLRKISHFPLKITSLDLSDQPMIPTKGLQCFSQKITTLTSLTCFSIHAIHYTALILIVDCFPNLEHLALNDCDDISEEGIDHVLRRCCKMTHLDLFGCSNLKMMILFEVPQLKVLNLSMTRVNDDALFVISKNCRGILKLLLENCHDVTEKGVRHVVENCAQLQKINLRNCSIIVNSDVLVSLILSRPSLKNVTTPDHYRFSDKEMELLLRQGCNVY</sequence>
<reference evidence="1 4" key="1">
    <citation type="journal article" date="2011" name="Nature">
        <title>The Medicago genome provides insight into the evolution of rhizobial symbioses.</title>
        <authorList>
            <person name="Young N.D."/>
            <person name="Debelle F."/>
            <person name="Oldroyd G.E."/>
            <person name="Geurts R."/>
            <person name="Cannon S.B."/>
            <person name="Udvardi M.K."/>
            <person name="Benedito V.A."/>
            <person name="Mayer K.F."/>
            <person name="Gouzy J."/>
            <person name="Schoof H."/>
            <person name="Van de Peer Y."/>
            <person name="Proost S."/>
            <person name="Cook D.R."/>
            <person name="Meyers B.C."/>
            <person name="Spannagl M."/>
            <person name="Cheung F."/>
            <person name="De Mita S."/>
            <person name="Krishnakumar V."/>
            <person name="Gundlach H."/>
            <person name="Zhou S."/>
            <person name="Mudge J."/>
            <person name="Bharti A.K."/>
            <person name="Murray J.D."/>
            <person name="Naoumkina M.A."/>
            <person name="Rosen B."/>
            <person name="Silverstein K.A."/>
            <person name="Tang H."/>
            <person name="Rombauts S."/>
            <person name="Zhao P.X."/>
            <person name="Zhou P."/>
            <person name="Barbe V."/>
            <person name="Bardou P."/>
            <person name="Bechner M."/>
            <person name="Bellec A."/>
            <person name="Berger A."/>
            <person name="Berges H."/>
            <person name="Bidwell S."/>
            <person name="Bisseling T."/>
            <person name="Choisne N."/>
            <person name="Couloux A."/>
            <person name="Denny R."/>
            <person name="Deshpande S."/>
            <person name="Dai X."/>
            <person name="Doyle J.J."/>
            <person name="Dudez A.M."/>
            <person name="Farmer A.D."/>
            <person name="Fouteau S."/>
            <person name="Franken C."/>
            <person name="Gibelin C."/>
            <person name="Gish J."/>
            <person name="Goldstein S."/>
            <person name="Gonzalez A.J."/>
            <person name="Green P.J."/>
            <person name="Hallab A."/>
            <person name="Hartog M."/>
            <person name="Hua A."/>
            <person name="Humphray S.J."/>
            <person name="Jeong D.H."/>
            <person name="Jing Y."/>
            <person name="Jocker A."/>
            <person name="Kenton S.M."/>
            <person name="Kim D.J."/>
            <person name="Klee K."/>
            <person name="Lai H."/>
            <person name="Lang C."/>
            <person name="Lin S."/>
            <person name="Macmil S.L."/>
            <person name="Magdelenat G."/>
            <person name="Matthews L."/>
            <person name="McCorrison J."/>
            <person name="Monaghan E.L."/>
            <person name="Mun J.H."/>
            <person name="Najar F.Z."/>
            <person name="Nicholson C."/>
            <person name="Noirot C."/>
            <person name="O'Bleness M."/>
            <person name="Paule C.R."/>
            <person name="Poulain J."/>
            <person name="Prion F."/>
            <person name="Qin B."/>
            <person name="Qu C."/>
            <person name="Retzel E.F."/>
            <person name="Riddle C."/>
            <person name="Sallet E."/>
            <person name="Samain S."/>
            <person name="Samson N."/>
            <person name="Sanders I."/>
            <person name="Saurat O."/>
            <person name="Scarpelli C."/>
            <person name="Schiex T."/>
            <person name="Segurens B."/>
            <person name="Severin A.J."/>
            <person name="Sherrier D.J."/>
            <person name="Shi R."/>
            <person name="Sims S."/>
            <person name="Singer S.R."/>
            <person name="Sinharoy S."/>
            <person name="Sterck L."/>
            <person name="Viollet A."/>
            <person name="Wang B.B."/>
            <person name="Wang K."/>
            <person name="Wang M."/>
            <person name="Wang X."/>
            <person name="Warfsmann J."/>
            <person name="Weissenbach J."/>
            <person name="White D.D."/>
            <person name="White J.D."/>
            <person name="Wiley G.B."/>
            <person name="Wincker P."/>
            <person name="Xing Y."/>
            <person name="Yang L."/>
            <person name="Yao Z."/>
            <person name="Ying F."/>
            <person name="Zhai J."/>
            <person name="Zhou L."/>
            <person name="Zuber A."/>
            <person name="Denarie J."/>
            <person name="Dixon R.A."/>
            <person name="May G.D."/>
            <person name="Schwartz D.C."/>
            <person name="Rogers J."/>
            <person name="Quetier F."/>
            <person name="Town C.D."/>
            <person name="Roe B.A."/>
        </authorList>
    </citation>
    <scope>NUCLEOTIDE SEQUENCE [LARGE SCALE GENOMIC DNA]</scope>
    <source>
        <strain evidence="1">A17</strain>
        <strain evidence="3 4">cv. Jemalong A17</strain>
    </source>
</reference>
<reference evidence="2" key="5">
    <citation type="journal article" date="2018" name="Nat. Plants">
        <title>Whole-genome landscape of Medicago truncatula symbiotic genes.</title>
        <authorList>
            <person name="Pecrix Y."/>
            <person name="Gamas P."/>
            <person name="Carrere S."/>
        </authorList>
    </citation>
    <scope>NUCLEOTIDE SEQUENCE</scope>
    <source>
        <tissue evidence="2">Leaves</tissue>
    </source>
</reference>
<dbReference type="HOGENOM" id="CLU_068558_0_0_1"/>
<dbReference type="Gramene" id="rna20354">
    <property type="protein sequence ID" value="RHN58439.1"/>
    <property type="gene ID" value="gene20354"/>
</dbReference>
<keyword evidence="4" id="KW-1185">Reference proteome</keyword>
<dbReference type="OrthoDB" id="1751573at2759"/>
<dbReference type="PANTHER" id="PTHR13318">
    <property type="entry name" value="PARTNER OF PAIRED, ISOFORM B-RELATED"/>
    <property type="match status" value="1"/>
</dbReference>
<evidence type="ECO:0000313" key="3">
    <source>
        <dbReference type="EnsemblPlants" id="KEH28629"/>
    </source>
</evidence>
<dbReference type="Proteomes" id="UP000265566">
    <property type="component" value="Chromosome 4"/>
</dbReference>
<evidence type="ECO:0000313" key="2">
    <source>
        <dbReference type="EMBL" id="RHN58439.1"/>
    </source>
</evidence>
<evidence type="ECO:0000313" key="5">
    <source>
        <dbReference type="Proteomes" id="UP000265566"/>
    </source>
</evidence>
<dbReference type="EMBL" id="CM001220">
    <property type="protein sequence ID" value="KEH28629.1"/>
    <property type="molecule type" value="Genomic_DNA"/>
</dbReference>
<dbReference type="InterPro" id="IPR032675">
    <property type="entry name" value="LRR_dom_sf"/>
</dbReference>
<reference evidence="3" key="3">
    <citation type="submission" date="2015-04" db="UniProtKB">
        <authorList>
            <consortium name="EnsemblPlants"/>
        </authorList>
    </citation>
    <scope>IDENTIFICATION</scope>
    <source>
        <strain evidence="3">cv. Jemalong A17</strain>
    </source>
</reference>
<dbReference type="PANTHER" id="PTHR13318:SF106">
    <property type="entry name" value="F-BOX_LRR-REPEAT PROTEIN 2"/>
    <property type="match status" value="1"/>
</dbReference>
<evidence type="ECO:0000313" key="4">
    <source>
        <dbReference type="Proteomes" id="UP000002051"/>
    </source>
</evidence>
<dbReference type="GO" id="GO:0005737">
    <property type="term" value="C:cytoplasm"/>
    <property type="evidence" value="ECO:0000318"/>
    <property type="project" value="GO_Central"/>
</dbReference>
<proteinExistence type="predicted"/>
<name>A0A072UFV2_MEDTR</name>
<dbReference type="KEGG" id="mtr:25491262"/>
<dbReference type="SUPFAM" id="SSF52047">
    <property type="entry name" value="RNI-like"/>
    <property type="match status" value="1"/>
</dbReference>
<dbReference type="EMBL" id="PSQE01000004">
    <property type="protein sequence ID" value="RHN58439.1"/>
    <property type="molecule type" value="Genomic_DNA"/>
</dbReference>